<dbReference type="Pfam" id="PF04883">
    <property type="entry name" value="HK97-gp10_like"/>
    <property type="match status" value="1"/>
</dbReference>
<dbReference type="Proteomes" id="UP000297900">
    <property type="component" value="Unassembled WGS sequence"/>
</dbReference>
<dbReference type="InterPro" id="IPR010064">
    <property type="entry name" value="HK97-gp10_tail"/>
</dbReference>
<dbReference type="EMBL" id="SOMN01000002">
    <property type="protein sequence ID" value="TFE30894.1"/>
    <property type="molecule type" value="Genomic_DNA"/>
</dbReference>
<organism evidence="1 2">
    <name type="scientific">Cohnella luojiensis</name>
    <dbReference type="NCBI Taxonomy" id="652876"/>
    <lineage>
        <taxon>Bacteria</taxon>
        <taxon>Bacillati</taxon>
        <taxon>Bacillota</taxon>
        <taxon>Bacilli</taxon>
        <taxon>Bacillales</taxon>
        <taxon>Paenibacillaceae</taxon>
        <taxon>Cohnella</taxon>
    </lineage>
</organism>
<reference evidence="1 2" key="1">
    <citation type="submission" date="2019-03" db="EMBL/GenBank/DDBJ databases">
        <title>Cohnella endophytica sp. nov., a novel endophytic bacterium isolated from bark of Sonneratia apetala.</title>
        <authorList>
            <person name="Tuo L."/>
        </authorList>
    </citation>
    <scope>NUCLEOTIDE SEQUENCE [LARGE SCALE GENOMIC DNA]</scope>
    <source>
        <strain evidence="1 2">CCTCC AB 208254</strain>
    </source>
</reference>
<evidence type="ECO:0000313" key="1">
    <source>
        <dbReference type="EMBL" id="TFE30894.1"/>
    </source>
</evidence>
<evidence type="ECO:0000313" key="2">
    <source>
        <dbReference type="Proteomes" id="UP000297900"/>
    </source>
</evidence>
<dbReference type="AlphaFoldDB" id="A0A4Y8M6J6"/>
<keyword evidence="2" id="KW-1185">Reference proteome</keyword>
<name>A0A4Y8M6J6_9BACL</name>
<accession>A0A4Y8M6J6</accession>
<gene>
    <name evidence="1" type="ORF">E2980_03390</name>
</gene>
<comment type="caution">
    <text evidence="1">The sequence shown here is derived from an EMBL/GenBank/DDBJ whole genome shotgun (WGS) entry which is preliminary data.</text>
</comment>
<sequence>MRELERAIRRLGQVPQRSVTKAARAGGSIALRAAKRNAPVDEGNLKKGLIMKAERRVTVGKKVYDIMPDPRMNDVFVKVSESGERSYYPASQEFGYLTESGHYIPGYRYMARAVEDNSRTIQRKIIDTATTDIDRAWRGR</sequence>
<protein>
    <submittedName>
        <fullName evidence="1">HK97 gp10 family phage protein</fullName>
    </submittedName>
</protein>
<proteinExistence type="predicted"/>
<dbReference type="OrthoDB" id="2616213at2"/>